<evidence type="ECO:0000313" key="1">
    <source>
        <dbReference type="EMBL" id="HIU42791.1"/>
    </source>
</evidence>
<dbReference type="InterPro" id="IPR027417">
    <property type="entry name" value="P-loop_NTPase"/>
</dbReference>
<name>A0A9D1LL33_9CLOT</name>
<reference evidence="1" key="1">
    <citation type="submission" date="2020-10" db="EMBL/GenBank/DDBJ databases">
        <authorList>
            <person name="Gilroy R."/>
        </authorList>
    </citation>
    <scope>NUCLEOTIDE SEQUENCE</scope>
    <source>
        <strain evidence="1">CHK191-8634</strain>
    </source>
</reference>
<reference evidence="1" key="2">
    <citation type="journal article" date="2021" name="PeerJ">
        <title>Extensive microbial diversity within the chicken gut microbiome revealed by metagenomics and culture.</title>
        <authorList>
            <person name="Gilroy R."/>
            <person name="Ravi A."/>
            <person name="Getino M."/>
            <person name="Pursley I."/>
            <person name="Horton D.L."/>
            <person name="Alikhan N.F."/>
            <person name="Baker D."/>
            <person name="Gharbi K."/>
            <person name="Hall N."/>
            <person name="Watson M."/>
            <person name="Adriaenssens E.M."/>
            <person name="Foster-Nyarko E."/>
            <person name="Jarju S."/>
            <person name="Secka A."/>
            <person name="Antonio M."/>
            <person name="Oren A."/>
            <person name="Chaudhuri R.R."/>
            <person name="La Ragione R."/>
            <person name="Hildebrand F."/>
            <person name="Pallen M.J."/>
        </authorList>
    </citation>
    <scope>NUCLEOTIDE SEQUENCE</scope>
    <source>
        <strain evidence="1">CHK191-8634</strain>
    </source>
</reference>
<dbReference type="Proteomes" id="UP000824073">
    <property type="component" value="Unassembled WGS sequence"/>
</dbReference>
<gene>
    <name evidence="1" type="ORF">IAB67_00650</name>
</gene>
<organism evidence="1 2">
    <name type="scientific">Candidatus Ventrousia excrementavium</name>
    <dbReference type="NCBI Taxonomy" id="2840961"/>
    <lineage>
        <taxon>Bacteria</taxon>
        <taxon>Bacillati</taxon>
        <taxon>Bacillota</taxon>
        <taxon>Clostridia</taxon>
        <taxon>Eubacteriales</taxon>
        <taxon>Clostridiaceae</taxon>
        <taxon>Clostridiaceae incertae sedis</taxon>
        <taxon>Candidatus Ventrousia</taxon>
    </lineage>
</organism>
<dbReference type="Gene3D" id="3.40.50.300">
    <property type="entry name" value="P-loop containing nucleotide triphosphate hydrolases"/>
    <property type="match status" value="1"/>
</dbReference>
<evidence type="ECO:0000313" key="2">
    <source>
        <dbReference type="Proteomes" id="UP000824073"/>
    </source>
</evidence>
<dbReference type="AlphaFoldDB" id="A0A9D1LL33"/>
<protein>
    <submittedName>
        <fullName evidence="1">AAA family ATPase</fullName>
    </submittedName>
</protein>
<dbReference type="SUPFAM" id="SSF52540">
    <property type="entry name" value="P-loop containing nucleoside triphosphate hydrolases"/>
    <property type="match status" value="1"/>
</dbReference>
<accession>A0A9D1LL33</accession>
<dbReference type="EMBL" id="DVMR01000008">
    <property type="protein sequence ID" value="HIU42791.1"/>
    <property type="molecule type" value="Genomic_DNA"/>
</dbReference>
<dbReference type="Pfam" id="PF13671">
    <property type="entry name" value="AAA_33"/>
    <property type="match status" value="1"/>
</dbReference>
<comment type="caution">
    <text evidence="1">The sequence shown here is derived from an EMBL/GenBank/DDBJ whole genome shotgun (WGS) entry which is preliminary data.</text>
</comment>
<sequence length="199" mass="22679">MIIWLNGAFGAGKTTAAYELHRRLAGSPVYDPEEVGYFLRRSAPCFRTPDFQDLPLWRALNYELLREIDAENPGDVIVPMTLVNAQYYHEIVVRLQSEGVCVRHFILYASRETILKRLRRRSLGLLRREGFAVAAINRCLHAFDTGAIPGMRIDTNRMSVSQVVETVAERCEIALQPDGRSAARRSLDRLGVWLRHIRG</sequence>
<proteinExistence type="predicted"/>